<dbReference type="RefSeq" id="XP_007831074.1">
    <property type="nucleotide sequence ID" value="XM_007832883.1"/>
</dbReference>
<sequence length="258" mass="28678">MDSAATEQFASFAERNGIRRVFVHIDPDLSVADFEAFVARCAAQRVDVEALMGDPGWVLNPHHESFTGRLAWVVAYQARHKGNPAMQIRGLHLDIEPWHLPGWEANKSRYMHSFLQVIHNYTQQAHAMTPPLPVTADLPFWLHTVPPPPGCGGDYHVDALLSTLDGAVFMTYRNTPAVLADIAGPALAAAARHPGKSMDLAVETRNCDEEGRHISYHGLGLARLEADLAVIEGRMVPWADRHRIGVVVHDYQGWTEMR</sequence>
<reference evidence="2" key="1">
    <citation type="journal article" date="2015" name="BMC Genomics">
        <title>Genomic and transcriptomic analysis of the endophytic fungus Pestalotiopsis fici reveals its lifestyle and high potential for synthesis of natural products.</title>
        <authorList>
            <person name="Wang X."/>
            <person name="Zhang X."/>
            <person name="Liu L."/>
            <person name="Xiang M."/>
            <person name="Wang W."/>
            <person name="Sun X."/>
            <person name="Che Y."/>
            <person name="Guo L."/>
            <person name="Liu G."/>
            <person name="Guo L."/>
            <person name="Wang C."/>
            <person name="Yin W.B."/>
            <person name="Stadler M."/>
            <person name="Zhang X."/>
            <person name="Liu X."/>
        </authorList>
    </citation>
    <scope>NUCLEOTIDE SEQUENCE [LARGE SCALE GENOMIC DNA]</scope>
    <source>
        <strain evidence="2">W106-1 / CGMCC3.15140</strain>
    </source>
</reference>
<dbReference type="EMBL" id="KI912111">
    <property type="protein sequence ID" value="ETS82426.1"/>
    <property type="molecule type" value="Genomic_DNA"/>
</dbReference>
<protein>
    <submittedName>
        <fullName evidence="1">Uncharacterized protein</fullName>
    </submittedName>
</protein>
<evidence type="ECO:0000313" key="2">
    <source>
        <dbReference type="Proteomes" id="UP000030651"/>
    </source>
</evidence>
<organism evidence="1 2">
    <name type="scientific">Pestalotiopsis fici (strain W106-1 / CGMCC3.15140)</name>
    <dbReference type="NCBI Taxonomy" id="1229662"/>
    <lineage>
        <taxon>Eukaryota</taxon>
        <taxon>Fungi</taxon>
        <taxon>Dikarya</taxon>
        <taxon>Ascomycota</taxon>
        <taxon>Pezizomycotina</taxon>
        <taxon>Sordariomycetes</taxon>
        <taxon>Xylariomycetidae</taxon>
        <taxon>Amphisphaeriales</taxon>
        <taxon>Sporocadaceae</taxon>
        <taxon>Pestalotiopsis</taxon>
    </lineage>
</organism>
<dbReference type="InParanoid" id="W3XB61"/>
<evidence type="ECO:0000313" key="1">
    <source>
        <dbReference type="EMBL" id="ETS82426.1"/>
    </source>
</evidence>
<keyword evidence="2" id="KW-1185">Reference proteome</keyword>
<gene>
    <name evidence="1" type="ORF">PFICI_04302</name>
</gene>
<dbReference type="Proteomes" id="UP000030651">
    <property type="component" value="Unassembled WGS sequence"/>
</dbReference>
<proteinExistence type="predicted"/>
<dbReference type="OrthoDB" id="3716526at2759"/>
<accession>W3XB61</accession>
<dbReference type="AlphaFoldDB" id="W3XB61"/>
<dbReference type="HOGENOM" id="CLU_065410_0_0_1"/>
<dbReference type="KEGG" id="pfy:PFICI_04302"/>
<name>W3XB61_PESFW</name>
<dbReference type="GeneID" id="19269315"/>